<evidence type="ECO:0000256" key="3">
    <source>
        <dbReference type="ARBA" id="ARBA00022692"/>
    </source>
</evidence>
<feature type="transmembrane region" description="Helical" evidence="6">
    <location>
        <begin position="58"/>
        <end position="80"/>
    </location>
</feature>
<evidence type="ECO:0000313" key="8">
    <source>
        <dbReference type="EMBL" id="OZG54542.1"/>
    </source>
</evidence>
<keyword evidence="9" id="KW-1185">Reference proteome</keyword>
<keyword evidence="4 6" id="KW-1133">Transmembrane helix</keyword>
<keyword evidence="2" id="KW-1003">Cell membrane</keyword>
<evidence type="ECO:0000256" key="5">
    <source>
        <dbReference type="ARBA" id="ARBA00023136"/>
    </source>
</evidence>
<comment type="subcellular location">
    <subcellularLocation>
        <location evidence="1">Cell membrane</location>
        <topology evidence="1">Single-pass membrane protein</topology>
    </subcellularLocation>
</comment>
<feature type="domain" description="Phage shock protein PspC N-terminal" evidence="7">
    <location>
        <begin position="31"/>
        <end position="82"/>
    </location>
</feature>
<dbReference type="PANTHER" id="PTHR33885:SF3">
    <property type="entry name" value="PHAGE SHOCK PROTEIN C"/>
    <property type="match status" value="1"/>
</dbReference>
<proteinExistence type="predicted"/>
<dbReference type="Proteomes" id="UP000243657">
    <property type="component" value="Unassembled WGS sequence"/>
</dbReference>
<organism evidence="8 9">
    <name type="scientific">Alloscardovia macacae</name>
    <dbReference type="NCBI Taxonomy" id="1160091"/>
    <lineage>
        <taxon>Bacteria</taxon>
        <taxon>Bacillati</taxon>
        <taxon>Actinomycetota</taxon>
        <taxon>Actinomycetes</taxon>
        <taxon>Bifidobacteriales</taxon>
        <taxon>Bifidobacteriaceae</taxon>
        <taxon>Alloscardovia</taxon>
    </lineage>
</organism>
<dbReference type="EMBL" id="MWWT01000004">
    <property type="protein sequence ID" value="OZG54542.1"/>
    <property type="molecule type" value="Genomic_DNA"/>
</dbReference>
<accession>A0A261F5Y0</accession>
<name>A0A261F5Y0_9BIFI</name>
<keyword evidence="5 6" id="KW-0472">Membrane</keyword>
<evidence type="ECO:0000256" key="6">
    <source>
        <dbReference type="SAM" id="Phobius"/>
    </source>
</evidence>
<evidence type="ECO:0000259" key="7">
    <source>
        <dbReference type="Pfam" id="PF04024"/>
    </source>
</evidence>
<dbReference type="Pfam" id="PF04024">
    <property type="entry name" value="PspC"/>
    <property type="match status" value="1"/>
</dbReference>
<evidence type="ECO:0000256" key="1">
    <source>
        <dbReference type="ARBA" id="ARBA00004162"/>
    </source>
</evidence>
<keyword evidence="3 6" id="KW-0812">Transmembrane</keyword>
<protein>
    <submittedName>
        <fullName evidence="8">PspC domain-containing protein</fullName>
    </submittedName>
</protein>
<dbReference type="GO" id="GO:0005886">
    <property type="term" value="C:plasma membrane"/>
    <property type="evidence" value="ECO:0007669"/>
    <property type="project" value="UniProtKB-SubCell"/>
</dbReference>
<feature type="transmembrane region" description="Helical" evidence="6">
    <location>
        <begin position="183"/>
        <end position="201"/>
    </location>
</feature>
<gene>
    <name evidence="8" type="ORF">ALMA_0489</name>
</gene>
<sequence>MSPITRAPQIRHTGSMNDNAFFSWLRRSEMTRGDQRWVGGVCSGIAQRLGWDVALVRVLMILLTIVGAGLLVYPLAWLLLPNTRGEILLQDLFTAGRSSGEAIAALIVFIIGALSTAVTFWGLASVAAFFILVQHAVSQAEAPAPAAAPAGAFAQAAYVPPVAAPLPVVERERVIRTRKSAGPVVRLLVWAVIFLSAGVTYLSGQFIRISAYDYLAWARLWMMWGTAVTMALCILTLVLALMGRRSGGYAGLAAFGVVLCLIITTVAVGSSYAYESSYTLNYGRQVSSTYPHRVMVGNGETLKITKNLEKKLTEGVVFTSTDKFHTANVTLDLTDWESVMGKHTWTNYDGQSVESSCPAGTFNVNVSSVNLNVRVPRGCSYGSDKLGVITDDGGTGWNNRVLENVRSKYAQRFRDAFSEKKKELENSPNGTDSRGYDADDFDNFSFLSVKTDNDDLRWNWTDVGPLLGSTYDALEKAYEQERDGRLDKDIELHVRTLMPFGTVTFTEA</sequence>
<dbReference type="InterPro" id="IPR052027">
    <property type="entry name" value="PspC"/>
</dbReference>
<dbReference type="PANTHER" id="PTHR33885">
    <property type="entry name" value="PHAGE SHOCK PROTEIN C"/>
    <property type="match status" value="1"/>
</dbReference>
<dbReference type="InterPro" id="IPR007168">
    <property type="entry name" value="Phageshock_PspC_N"/>
</dbReference>
<evidence type="ECO:0000256" key="2">
    <source>
        <dbReference type="ARBA" id="ARBA00022475"/>
    </source>
</evidence>
<feature type="transmembrane region" description="Helical" evidence="6">
    <location>
        <begin position="221"/>
        <end position="242"/>
    </location>
</feature>
<comment type="caution">
    <text evidence="8">The sequence shown here is derived from an EMBL/GenBank/DDBJ whole genome shotgun (WGS) entry which is preliminary data.</text>
</comment>
<feature type="transmembrane region" description="Helical" evidence="6">
    <location>
        <begin position="100"/>
        <end position="133"/>
    </location>
</feature>
<feature type="transmembrane region" description="Helical" evidence="6">
    <location>
        <begin position="249"/>
        <end position="274"/>
    </location>
</feature>
<dbReference type="AlphaFoldDB" id="A0A261F5Y0"/>
<evidence type="ECO:0000313" key="9">
    <source>
        <dbReference type="Proteomes" id="UP000243657"/>
    </source>
</evidence>
<evidence type="ECO:0000256" key="4">
    <source>
        <dbReference type="ARBA" id="ARBA00022989"/>
    </source>
</evidence>
<reference evidence="8 9" key="1">
    <citation type="journal article" date="2017" name="BMC Genomics">
        <title>Comparative genomic and phylogenomic analyses of the Bifidobacteriaceae family.</title>
        <authorList>
            <person name="Lugli G.A."/>
            <person name="Milani C."/>
            <person name="Turroni F."/>
            <person name="Duranti S."/>
            <person name="Mancabelli L."/>
            <person name="Mangifesta M."/>
            <person name="Ferrario C."/>
            <person name="Modesto M."/>
            <person name="Mattarelli P."/>
            <person name="Jiri K."/>
            <person name="van Sinderen D."/>
            <person name="Ventura M."/>
        </authorList>
    </citation>
    <scope>NUCLEOTIDE SEQUENCE [LARGE SCALE GENOMIC DNA]</scope>
    <source>
        <strain evidence="8 9">DSM 24762</strain>
    </source>
</reference>